<keyword evidence="1" id="KW-0175">Coiled coil</keyword>
<protein>
    <submittedName>
        <fullName evidence="4">Putative efflux pump membrane fusion protein</fullName>
    </submittedName>
</protein>
<dbReference type="Gene3D" id="2.40.50.100">
    <property type="match status" value="1"/>
</dbReference>
<comment type="caution">
    <text evidence="4">The sequence shown here is derived from an EMBL/GenBank/DDBJ whole genome shotgun (WGS) entry which is preliminary data.</text>
</comment>
<sequence precursor="true">MKRLATCRAASLLTVLATITTYAQEAKPATKTIVVPDAQVSYIQNTFLAAPISGIVESIHVSEGENVDKDALLIQLDSLHVQTEYEAAVAAMEAAKMASDNDVDARYARRALDFHLRELSQSQQANTRFSGAVSDSEVEKLRLVVDQARLAIEQAEHEQQVAKAHTREKEAAVQFAKQRVDDHAIRASVSGQVVEIVTQNGEWVEAGKPVVRVISVDPIRIECFVDGRQHGPEQVGRKVNFVCEKMPPIGGIKKRRSEFQGIVDFVSPELHPVTGQVRLWATVRNSDGLLRSGMRGRIEIQ</sequence>
<dbReference type="RefSeq" id="WP_146395890.1">
    <property type="nucleotide sequence ID" value="NZ_SJPJ01000001.1"/>
</dbReference>
<accession>A0A5C5Z1B9</accession>
<evidence type="ECO:0000259" key="3">
    <source>
        <dbReference type="Pfam" id="PF25917"/>
    </source>
</evidence>
<dbReference type="Gene3D" id="1.10.287.470">
    <property type="entry name" value="Helix hairpin bin"/>
    <property type="match status" value="1"/>
</dbReference>
<evidence type="ECO:0000313" key="4">
    <source>
        <dbReference type="EMBL" id="TWT80687.1"/>
    </source>
</evidence>
<organism evidence="4 5">
    <name type="scientific">Novipirellula herctigrandis</name>
    <dbReference type="NCBI Taxonomy" id="2527986"/>
    <lineage>
        <taxon>Bacteria</taxon>
        <taxon>Pseudomonadati</taxon>
        <taxon>Planctomycetota</taxon>
        <taxon>Planctomycetia</taxon>
        <taxon>Pirellulales</taxon>
        <taxon>Pirellulaceae</taxon>
        <taxon>Novipirellula</taxon>
    </lineage>
</organism>
<dbReference type="GO" id="GO:1990281">
    <property type="term" value="C:efflux pump complex"/>
    <property type="evidence" value="ECO:0007669"/>
    <property type="project" value="TreeGrafter"/>
</dbReference>
<dbReference type="PANTHER" id="PTHR30469">
    <property type="entry name" value="MULTIDRUG RESISTANCE PROTEIN MDTA"/>
    <property type="match status" value="1"/>
</dbReference>
<feature type="domain" description="Multidrug resistance protein MdtA-like barrel-sandwich hybrid" evidence="3">
    <location>
        <begin position="51"/>
        <end position="212"/>
    </location>
</feature>
<feature type="coiled-coil region" evidence="1">
    <location>
        <begin position="138"/>
        <end position="165"/>
    </location>
</feature>
<evidence type="ECO:0000256" key="1">
    <source>
        <dbReference type="SAM" id="Coils"/>
    </source>
</evidence>
<dbReference type="SUPFAM" id="SSF111369">
    <property type="entry name" value="HlyD-like secretion proteins"/>
    <property type="match status" value="1"/>
</dbReference>
<keyword evidence="2" id="KW-0732">Signal</keyword>
<dbReference type="AlphaFoldDB" id="A0A5C5Z1B9"/>
<evidence type="ECO:0000313" key="5">
    <source>
        <dbReference type="Proteomes" id="UP000315010"/>
    </source>
</evidence>
<evidence type="ECO:0000256" key="2">
    <source>
        <dbReference type="SAM" id="SignalP"/>
    </source>
</evidence>
<gene>
    <name evidence="4" type="ORF">CA13_21330</name>
</gene>
<proteinExistence type="predicted"/>
<dbReference type="GO" id="GO:0015562">
    <property type="term" value="F:efflux transmembrane transporter activity"/>
    <property type="evidence" value="ECO:0007669"/>
    <property type="project" value="TreeGrafter"/>
</dbReference>
<name>A0A5C5Z1B9_9BACT</name>
<reference evidence="4 5" key="1">
    <citation type="submission" date="2019-02" db="EMBL/GenBank/DDBJ databases">
        <title>Deep-cultivation of Planctomycetes and their phenomic and genomic characterization uncovers novel biology.</title>
        <authorList>
            <person name="Wiegand S."/>
            <person name="Jogler M."/>
            <person name="Boedeker C."/>
            <person name="Pinto D."/>
            <person name="Vollmers J."/>
            <person name="Rivas-Marin E."/>
            <person name="Kohn T."/>
            <person name="Peeters S.H."/>
            <person name="Heuer A."/>
            <person name="Rast P."/>
            <person name="Oberbeckmann S."/>
            <person name="Bunk B."/>
            <person name="Jeske O."/>
            <person name="Meyerdierks A."/>
            <person name="Storesund J.E."/>
            <person name="Kallscheuer N."/>
            <person name="Luecker S."/>
            <person name="Lage O.M."/>
            <person name="Pohl T."/>
            <person name="Merkel B.J."/>
            <person name="Hornburger P."/>
            <person name="Mueller R.-W."/>
            <person name="Bruemmer F."/>
            <person name="Labrenz M."/>
            <person name="Spormann A.M."/>
            <person name="Op Den Camp H."/>
            <person name="Overmann J."/>
            <person name="Amann R."/>
            <person name="Jetten M.S.M."/>
            <person name="Mascher T."/>
            <person name="Medema M.H."/>
            <person name="Devos D.P."/>
            <person name="Kaster A.-K."/>
            <person name="Ovreas L."/>
            <person name="Rohde M."/>
            <person name="Galperin M.Y."/>
            <person name="Jogler C."/>
        </authorList>
    </citation>
    <scope>NUCLEOTIDE SEQUENCE [LARGE SCALE GENOMIC DNA]</scope>
    <source>
        <strain evidence="4 5">CA13</strain>
    </source>
</reference>
<dbReference type="OrthoDB" id="259511at2"/>
<dbReference type="Gene3D" id="2.40.30.170">
    <property type="match status" value="1"/>
</dbReference>
<dbReference type="EMBL" id="SJPJ01000001">
    <property type="protein sequence ID" value="TWT80687.1"/>
    <property type="molecule type" value="Genomic_DNA"/>
</dbReference>
<dbReference type="InterPro" id="IPR058625">
    <property type="entry name" value="MdtA-like_BSH"/>
</dbReference>
<keyword evidence="5" id="KW-1185">Reference proteome</keyword>
<dbReference type="Proteomes" id="UP000315010">
    <property type="component" value="Unassembled WGS sequence"/>
</dbReference>
<feature type="signal peptide" evidence="2">
    <location>
        <begin position="1"/>
        <end position="23"/>
    </location>
</feature>
<dbReference type="Pfam" id="PF25917">
    <property type="entry name" value="BSH_RND"/>
    <property type="match status" value="1"/>
</dbReference>
<feature type="chain" id="PRO_5023071364" evidence="2">
    <location>
        <begin position="24"/>
        <end position="301"/>
    </location>
</feature>